<protein>
    <submittedName>
        <fullName evidence="2">Uncharacterized protein</fullName>
    </submittedName>
</protein>
<evidence type="ECO:0000256" key="1">
    <source>
        <dbReference type="SAM" id="MobiDB-lite"/>
    </source>
</evidence>
<reference evidence="2 3" key="1">
    <citation type="submission" date="2013-11" db="EMBL/GenBank/DDBJ databases">
        <title>The Damaraland mole rat (Fukomys damarensis) genome and evolution of African mole rats.</title>
        <authorList>
            <person name="Gladyshev V.N."/>
            <person name="Fang X."/>
        </authorList>
    </citation>
    <scope>NUCLEOTIDE SEQUENCE [LARGE SCALE GENOMIC DNA]</scope>
    <source>
        <tissue evidence="2">Liver</tissue>
    </source>
</reference>
<dbReference type="EMBL" id="KN124499">
    <property type="protein sequence ID" value="KFO20997.1"/>
    <property type="molecule type" value="Genomic_DNA"/>
</dbReference>
<accession>A0A091CRX1</accession>
<sequence>MLTYPTTDRAMKRRRRLCNPTNTRSGLSPPAQVPLFGTSRPVSVSTEFRSSKISGSSTMLALSTGSGEAPKSDLMKDEEFSRKLCRAFKASLGSLMVSPCHVPRWDPGWS</sequence>
<evidence type="ECO:0000313" key="3">
    <source>
        <dbReference type="Proteomes" id="UP000028990"/>
    </source>
</evidence>
<name>A0A091CRX1_FUKDA</name>
<organism evidence="2 3">
    <name type="scientific">Fukomys damarensis</name>
    <name type="common">Damaraland mole rat</name>
    <name type="synonym">Cryptomys damarensis</name>
    <dbReference type="NCBI Taxonomy" id="885580"/>
    <lineage>
        <taxon>Eukaryota</taxon>
        <taxon>Metazoa</taxon>
        <taxon>Chordata</taxon>
        <taxon>Craniata</taxon>
        <taxon>Vertebrata</taxon>
        <taxon>Euteleostomi</taxon>
        <taxon>Mammalia</taxon>
        <taxon>Eutheria</taxon>
        <taxon>Euarchontoglires</taxon>
        <taxon>Glires</taxon>
        <taxon>Rodentia</taxon>
        <taxon>Hystricomorpha</taxon>
        <taxon>Bathyergidae</taxon>
        <taxon>Fukomys</taxon>
    </lineage>
</organism>
<gene>
    <name evidence="2" type="ORF">H920_17610</name>
</gene>
<dbReference type="AlphaFoldDB" id="A0A091CRX1"/>
<dbReference type="Proteomes" id="UP000028990">
    <property type="component" value="Unassembled WGS sequence"/>
</dbReference>
<proteinExistence type="predicted"/>
<keyword evidence="3" id="KW-1185">Reference proteome</keyword>
<evidence type="ECO:0000313" key="2">
    <source>
        <dbReference type="EMBL" id="KFO20997.1"/>
    </source>
</evidence>
<feature type="region of interest" description="Disordered" evidence="1">
    <location>
        <begin position="1"/>
        <end position="38"/>
    </location>
</feature>